<gene>
    <name evidence="1" type="ORF">MUB46_07470</name>
</gene>
<proteinExistence type="predicted"/>
<evidence type="ECO:0000313" key="1">
    <source>
        <dbReference type="EMBL" id="MCT8971689.1"/>
    </source>
</evidence>
<dbReference type="EMBL" id="JALIDZ010000003">
    <property type="protein sequence ID" value="MCT8971689.1"/>
    <property type="molecule type" value="Genomic_DNA"/>
</dbReference>
<dbReference type="AlphaFoldDB" id="A0AAW5QZB7"/>
<protein>
    <submittedName>
        <fullName evidence="1">Uncharacterized protein</fullName>
    </submittedName>
</protein>
<accession>A0AAW5QZB7</accession>
<evidence type="ECO:0000313" key="2">
    <source>
        <dbReference type="Proteomes" id="UP001320898"/>
    </source>
</evidence>
<keyword evidence="2" id="KW-1185">Reference proteome</keyword>
<name>A0AAW5QZB7_9HYPH</name>
<dbReference type="Proteomes" id="UP001320898">
    <property type="component" value="Unassembled WGS sequence"/>
</dbReference>
<dbReference type="RefSeq" id="WP_261615263.1">
    <property type="nucleotide sequence ID" value="NZ_JALIDZ010000003.1"/>
</dbReference>
<sequence>MIDFTVIGPFKLPLKRGQRRLVDELRAPKKRYETSFWREAEAAAHRAHVEYLAVAKGLYVFGLRKGRGTLPYYVGKAAKTKLSTEAFSPRNMDMYNGCLADHNGTPVMYFIVLPRRKGPDNHKVVAQAEKFLIEKAFSRNPDGLRNLQHAKEQRWSIPGVLRSKGKGRISDAARSLGEMIG</sequence>
<comment type="caution">
    <text evidence="1">The sequence shown here is derived from an EMBL/GenBank/DDBJ whole genome shotgun (WGS) entry which is preliminary data.</text>
</comment>
<organism evidence="1 2">
    <name type="scientific">Microbaculum marinisediminis</name>
    <dbReference type="NCBI Taxonomy" id="2931392"/>
    <lineage>
        <taxon>Bacteria</taxon>
        <taxon>Pseudomonadati</taxon>
        <taxon>Pseudomonadota</taxon>
        <taxon>Alphaproteobacteria</taxon>
        <taxon>Hyphomicrobiales</taxon>
        <taxon>Tepidamorphaceae</taxon>
        <taxon>Microbaculum</taxon>
    </lineage>
</organism>
<reference evidence="1 2" key="1">
    <citation type="submission" date="2022-04" db="EMBL/GenBank/DDBJ databases">
        <authorList>
            <person name="Ye Y.-Q."/>
            <person name="Du Z.-J."/>
        </authorList>
    </citation>
    <scope>NUCLEOTIDE SEQUENCE [LARGE SCALE GENOMIC DNA]</scope>
    <source>
        <strain evidence="1 2">A6E488</strain>
    </source>
</reference>